<organism evidence="2 3">
    <name type="scientific">Lacimicrobium alkaliphilum</name>
    <dbReference type="NCBI Taxonomy" id="1526571"/>
    <lineage>
        <taxon>Bacteria</taxon>
        <taxon>Pseudomonadati</taxon>
        <taxon>Pseudomonadota</taxon>
        <taxon>Gammaproteobacteria</taxon>
        <taxon>Alteromonadales</taxon>
        <taxon>Alteromonadaceae</taxon>
        <taxon>Lacimicrobium</taxon>
    </lineage>
</organism>
<protein>
    <recommendedName>
        <fullName evidence="4">DUF3192 domain-containing protein</fullName>
    </recommendedName>
</protein>
<dbReference type="InterPro" id="IPR037873">
    <property type="entry name" value="BamE-like"/>
</dbReference>
<dbReference type="EMBL" id="CP013650">
    <property type="protein sequence ID" value="ALS97749.1"/>
    <property type="molecule type" value="Genomic_DNA"/>
</dbReference>
<dbReference type="Gene3D" id="3.30.1450.10">
    <property type="match status" value="1"/>
</dbReference>
<dbReference type="Proteomes" id="UP000068447">
    <property type="component" value="Chromosome"/>
</dbReference>
<name>A0A0U3B7X4_9ALTE</name>
<keyword evidence="1" id="KW-0732">Signal</keyword>
<dbReference type="Pfam" id="PF11399">
    <property type="entry name" value="DUF3192"/>
    <property type="match status" value="1"/>
</dbReference>
<dbReference type="PROSITE" id="PS51257">
    <property type="entry name" value="PROKAR_LIPOPROTEIN"/>
    <property type="match status" value="1"/>
</dbReference>
<dbReference type="STRING" id="1526571.AT746_05315"/>
<dbReference type="OrthoDB" id="6399368at2"/>
<accession>A0A0U3B7X4</accession>
<evidence type="ECO:0000313" key="2">
    <source>
        <dbReference type="EMBL" id="ALS97749.1"/>
    </source>
</evidence>
<dbReference type="InterPro" id="IPR021534">
    <property type="entry name" value="DUF3192"/>
</dbReference>
<dbReference type="AlphaFoldDB" id="A0A0U3B7X4"/>
<reference evidence="2 3" key="1">
    <citation type="submission" date="2015-12" db="EMBL/GenBank/DDBJ databases">
        <title>Complete genome of Lacimicrobium alkaliphilum KCTC 32984.</title>
        <authorList>
            <person name="Kim S.-G."/>
            <person name="Lee Y.-J."/>
        </authorList>
    </citation>
    <scope>NUCLEOTIDE SEQUENCE [LARGE SCALE GENOMIC DNA]</scope>
    <source>
        <strain evidence="2 3">YelD216</strain>
    </source>
</reference>
<keyword evidence="3" id="KW-1185">Reference proteome</keyword>
<dbReference type="RefSeq" id="WP_062477471.1">
    <property type="nucleotide sequence ID" value="NZ_CP013650.1"/>
</dbReference>
<proteinExistence type="predicted"/>
<evidence type="ECO:0000256" key="1">
    <source>
        <dbReference type="ARBA" id="ARBA00022729"/>
    </source>
</evidence>
<gene>
    <name evidence="2" type="ORF">AT746_05315</name>
</gene>
<dbReference type="KEGG" id="lal:AT746_05315"/>
<evidence type="ECO:0008006" key="4">
    <source>
        <dbReference type="Google" id="ProtNLM"/>
    </source>
</evidence>
<sequence>MKTTIAALSLISVFTLSGCVISVDGNGDGYSDSGWQKREAQNRQLIARLEPGRDFNQISAEFGSPDFSEFHQNEQGSYQVLFYRTHKNKGDGVTTIDECTPLVFKDGELVGWGTSAYAAVN</sequence>
<evidence type="ECO:0000313" key="3">
    <source>
        <dbReference type="Proteomes" id="UP000068447"/>
    </source>
</evidence>